<protein>
    <recommendedName>
        <fullName evidence="3">Antitoxin HicB</fullName>
    </recommendedName>
</protein>
<reference evidence="1 2" key="1">
    <citation type="submission" date="2018-06" db="EMBL/GenBank/DDBJ databases">
        <authorList>
            <consortium name="Pathogen Informatics"/>
            <person name="Doyle S."/>
        </authorList>
    </citation>
    <scope>NUCLEOTIDE SEQUENCE [LARGE SCALE GENOMIC DNA]</scope>
    <source>
        <strain evidence="1 2">NCTC11535</strain>
    </source>
</reference>
<evidence type="ECO:0000313" key="1">
    <source>
        <dbReference type="EMBL" id="SPT53782.1"/>
    </source>
</evidence>
<keyword evidence="2" id="KW-1185">Reference proteome</keyword>
<accession>A0ABY1VPW7</accession>
<organism evidence="1 2">
    <name type="scientific">Actinomyces bovis</name>
    <dbReference type="NCBI Taxonomy" id="1658"/>
    <lineage>
        <taxon>Bacteria</taxon>
        <taxon>Bacillati</taxon>
        <taxon>Actinomycetota</taxon>
        <taxon>Actinomycetes</taxon>
        <taxon>Actinomycetales</taxon>
        <taxon>Actinomycetaceae</taxon>
        <taxon>Actinomyces</taxon>
    </lineage>
</organism>
<name>A0ABY1VPW7_9ACTO</name>
<sequence>MTKTFTVTAQRGKGDWWVLEVPEVGAVSQVKRLDQAAEEMREAVAYLSGLEAAQVNLQVIPVLPDAYQRHALAAAEARKAAAEATSLAAAEARTAARALREAGLTLRDVGTIMGVSHQRAAQLAG</sequence>
<evidence type="ECO:0000313" key="2">
    <source>
        <dbReference type="Proteomes" id="UP000250006"/>
    </source>
</evidence>
<dbReference type="RefSeq" id="WP_111836724.1">
    <property type="nucleotide sequence ID" value="NZ_UAPQ01000008.1"/>
</dbReference>
<evidence type="ECO:0008006" key="3">
    <source>
        <dbReference type="Google" id="ProtNLM"/>
    </source>
</evidence>
<proteinExistence type="predicted"/>
<dbReference type="Proteomes" id="UP000250006">
    <property type="component" value="Unassembled WGS sequence"/>
</dbReference>
<comment type="caution">
    <text evidence="1">The sequence shown here is derived from an EMBL/GenBank/DDBJ whole genome shotgun (WGS) entry which is preliminary data.</text>
</comment>
<dbReference type="EMBL" id="UAPQ01000008">
    <property type="protein sequence ID" value="SPT53782.1"/>
    <property type="molecule type" value="Genomic_DNA"/>
</dbReference>
<gene>
    <name evidence="1" type="ORF">NCTC11535_01466</name>
</gene>